<evidence type="ECO:0000256" key="2">
    <source>
        <dbReference type="ARBA" id="ARBA00022843"/>
    </source>
</evidence>
<keyword evidence="5" id="KW-1185">Reference proteome</keyword>
<keyword evidence="1" id="KW-1017">Isopeptide bond</keyword>
<proteinExistence type="predicted"/>
<comment type="caution">
    <text evidence="4">The sequence shown here is derived from an EMBL/GenBank/DDBJ whole genome shotgun (WGS) entry which is preliminary data.</text>
</comment>
<dbReference type="InterPro" id="IPR050158">
    <property type="entry name" value="Ubiquitin_ubiquitin-like"/>
</dbReference>
<dbReference type="SUPFAM" id="SSF54236">
    <property type="entry name" value="Ubiquitin-like"/>
    <property type="match status" value="1"/>
</dbReference>
<dbReference type="PRINTS" id="PR00348">
    <property type="entry name" value="UBIQUITIN"/>
</dbReference>
<evidence type="ECO:0000313" key="4">
    <source>
        <dbReference type="EMBL" id="CAA3019851.1"/>
    </source>
</evidence>
<evidence type="ECO:0000259" key="3">
    <source>
        <dbReference type="Pfam" id="PF00240"/>
    </source>
</evidence>
<dbReference type="OrthoDB" id="3042373at2759"/>
<dbReference type="Gramene" id="OE9A054961T1">
    <property type="protein sequence ID" value="OE9A054961C1"/>
    <property type="gene ID" value="OE9A054961"/>
</dbReference>
<dbReference type="EMBL" id="CACTIH010009031">
    <property type="protein sequence ID" value="CAA3019851.1"/>
    <property type="molecule type" value="Genomic_DNA"/>
</dbReference>
<gene>
    <name evidence="4" type="ORF">OLEA9_A054961</name>
</gene>
<dbReference type="Proteomes" id="UP000594638">
    <property type="component" value="Unassembled WGS sequence"/>
</dbReference>
<dbReference type="AlphaFoldDB" id="A0A8S0UND0"/>
<keyword evidence="2" id="KW-0832">Ubl conjugation</keyword>
<evidence type="ECO:0000313" key="5">
    <source>
        <dbReference type="Proteomes" id="UP000594638"/>
    </source>
</evidence>
<organism evidence="4 5">
    <name type="scientific">Olea europaea subsp. europaea</name>
    <dbReference type="NCBI Taxonomy" id="158383"/>
    <lineage>
        <taxon>Eukaryota</taxon>
        <taxon>Viridiplantae</taxon>
        <taxon>Streptophyta</taxon>
        <taxon>Embryophyta</taxon>
        <taxon>Tracheophyta</taxon>
        <taxon>Spermatophyta</taxon>
        <taxon>Magnoliopsida</taxon>
        <taxon>eudicotyledons</taxon>
        <taxon>Gunneridae</taxon>
        <taxon>Pentapetalae</taxon>
        <taxon>asterids</taxon>
        <taxon>lamiids</taxon>
        <taxon>Lamiales</taxon>
        <taxon>Oleaceae</taxon>
        <taxon>Oleeae</taxon>
        <taxon>Olea</taxon>
    </lineage>
</organism>
<evidence type="ECO:0000256" key="1">
    <source>
        <dbReference type="ARBA" id="ARBA00022499"/>
    </source>
</evidence>
<dbReference type="Pfam" id="PF00240">
    <property type="entry name" value="ubiquitin"/>
    <property type="match status" value="1"/>
</dbReference>
<name>A0A8S0UND0_OLEEU</name>
<protein>
    <submittedName>
        <fullName evidence="4">Polyubiquitin, partial</fullName>
    </submittedName>
</protein>
<feature type="domain" description="Ubiquitin-like" evidence="3">
    <location>
        <begin position="55"/>
        <end position="89"/>
    </location>
</feature>
<reference evidence="4 5" key="1">
    <citation type="submission" date="2019-12" db="EMBL/GenBank/DDBJ databases">
        <authorList>
            <person name="Alioto T."/>
            <person name="Alioto T."/>
            <person name="Gomez Garrido J."/>
        </authorList>
    </citation>
    <scope>NUCLEOTIDE SEQUENCE [LARGE SCALE GENOMIC DNA]</scope>
</reference>
<dbReference type="InterPro" id="IPR029071">
    <property type="entry name" value="Ubiquitin-like_domsf"/>
</dbReference>
<dbReference type="InterPro" id="IPR000626">
    <property type="entry name" value="Ubiquitin-like_dom"/>
</dbReference>
<accession>A0A8S0UND0</accession>
<dbReference type="PANTHER" id="PTHR10666">
    <property type="entry name" value="UBIQUITIN"/>
    <property type="match status" value="1"/>
</dbReference>
<dbReference type="InterPro" id="IPR019956">
    <property type="entry name" value="Ubiquitin_dom"/>
</dbReference>
<dbReference type="Gene3D" id="3.10.20.90">
    <property type="entry name" value="Phosphatidylinositol 3-kinase Catalytic Subunit, Chain A, domain 1"/>
    <property type="match status" value="1"/>
</dbReference>
<sequence>MVKPTYKTTKASHQTNTEAHGRWLIASDGCSSGDYKIDKEFTLHFVLRLGGGRHKTLTGKIITREGESSDTRDNVKATIQDKEGIPPDQESTLHFVLRLRVRMQIFVWTLTRKIVSLC</sequence>
<dbReference type="GO" id="GO:0003729">
    <property type="term" value="F:mRNA binding"/>
    <property type="evidence" value="ECO:0007669"/>
    <property type="project" value="UniProtKB-ARBA"/>
</dbReference>